<keyword evidence="3 5" id="KW-0949">S-adenosyl-L-methionine</keyword>
<evidence type="ECO:0000313" key="6">
    <source>
        <dbReference type="EMBL" id="MBK1618854.1"/>
    </source>
</evidence>
<evidence type="ECO:0000313" key="7">
    <source>
        <dbReference type="Proteomes" id="UP001138768"/>
    </source>
</evidence>
<reference evidence="6 7" key="1">
    <citation type="journal article" date="2020" name="Microorganisms">
        <title>Osmotic Adaptation and Compatible Solute Biosynthesis of Phototrophic Bacteria as Revealed from Genome Analyses.</title>
        <authorList>
            <person name="Imhoff J.F."/>
            <person name="Rahn T."/>
            <person name="Kunzel S."/>
            <person name="Keller A."/>
            <person name="Neulinger S.C."/>
        </authorList>
    </citation>
    <scope>NUCLEOTIDE SEQUENCE [LARGE SCALE GENOMIC DNA]</scope>
    <source>
        <strain evidence="6 7">DSM 25653</strain>
    </source>
</reference>
<comment type="subcellular location">
    <subcellularLocation>
        <location evidence="5">Cytoplasm</location>
    </subcellularLocation>
</comment>
<dbReference type="SUPFAM" id="SSF111337">
    <property type="entry name" value="QueA-like"/>
    <property type="match status" value="1"/>
</dbReference>
<dbReference type="Proteomes" id="UP001138768">
    <property type="component" value="Unassembled WGS sequence"/>
</dbReference>
<dbReference type="InterPro" id="IPR036100">
    <property type="entry name" value="QueA_sf"/>
</dbReference>
<organism evidence="6 7">
    <name type="scientific">Lamprobacter modestohalophilus</name>
    <dbReference type="NCBI Taxonomy" id="1064514"/>
    <lineage>
        <taxon>Bacteria</taxon>
        <taxon>Pseudomonadati</taxon>
        <taxon>Pseudomonadota</taxon>
        <taxon>Gammaproteobacteria</taxon>
        <taxon>Chromatiales</taxon>
        <taxon>Chromatiaceae</taxon>
        <taxon>Lamprobacter</taxon>
    </lineage>
</organism>
<dbReference type="GO" id="GO:0008616">
    <property type="term" value="P:tRNA queuosine(34) biosynthetic process"/>
    <property type="evidence" value="ECO:0007669"/>
    <property type="project" value="UniProtKB-UniRule"/>
</dbReference>
<evidence type="ECO:0000256" key="5">
    <source>
        <dbReference type="HAMAP-Rule" id="MF_00113"/>
    </source>
</evidence>
<dbReference type="Gene3D" id="3.40.1780.10">
    <property type="entry name" value="QueA-like"/>
    <property type="match status" value="1"/>
</dbReference>
<comment type="similarity">
    <text evidence="5">Belongs to the QueA family.</text>
</comment>
<evidence type="ECO:0000256" key="3">
    <source>
        <dbReference type="ARBA" id="ARBA00022691"/>
    </source>
</evidence>
<protein>
    <recommendedName>
        <fullName evidence="5">S-adenosylmethionine:tRNA ribosyltransferase-isomerase</fullName>
        <ecNumber evidence="5">2.4.99.17</ecNumber>
    </recommendedName>
    <alternativeName>
        <fullName evidence="5">Queuosine biosynthesis protein QueA</fullName>
    </alternativeName>
</protein>
<comment type="pathway">
    <text evidence="5">tRNA modification; tRNA-queuosine biosynthesis.</text>
</comment>
<evidence type="ECO:0000256" key="2">
    <source>
        <dbReference type="ARBA" id="ARBA00022679"/>
    </source>
</evidence>
<keyword evidence="1 5" id="KW-0963">Cytoplasm</keyword>
<gene>
    <name evidence="5" type="primary">queA</name>
    <name evidence="6" type="ORF">CKO42_10500</name>
</gene>
<dbReference type="EMBL" id="NRRY01000014">
    <property type="protein sequence ID" value="MBK1618854.1"/>
    <property type="molecule type" value="Genomic_DNA"/>
</dbReference>
<dbReference type="Gene3D" id="2.40.10.240">
    <property type="entry name" value="QueA-like"/>
    <property type="match status" value="1"/>
</dbReference>
<keyword evidence="7" id="KW-1185">Reference proteome</keyword>
<keyword evidence="2 5" id="KW-0808">Transferase</keyword>
<comment type="subunit">
    <text evidence="5">Monomer.</text>
</comment>
<dbReference type="PANTHER" id="PTHR30307">
    <property type="entry name" value="S-ADENOSYLMETHIONINE:TRNA RIBOSYLTRANSFERASE-ISOMERASE"/>
    <property type="match status" value="1"/>
</dbReference>
<comment type="caution">
    <text evidence="6">The sequence shown here is derived from an EMBL/GenBank/DDBJ whole genome shotgun (WGS) entry which is preliminary data.</text>
</comment>
<dbReference type="GO" id="GO:0051075">
    <property type="term" value="F:S-adenosylmethionine:tRNA ribosyltransferase-isomerase activity"/>
    <property type="evidence" value="ECO:0007669"/>
    <property type="project" value="UniProtKB-EC"/>
</dbReference>
<dbReference type="AlphaFoldDB" id="A0A9X1B496"/>
<dbReference type="EC" id="2.4.99.17" evidence="5"/>
<dbReference type="GO" id="GO:0005737">
    <property type="term" value="C:cytoplasm"/>
    <property type="evidence" value="ECO:0007669"/>
    <property type="project" value="UniProtKB-SubCell"/>
</dbReference>
<dbReference type="NCBIfam" id="NF001140">
    <property type="entry name" value="PRK00147.1"/>
    <property type="match status" value="1"/>
</dbReference>
<proteinExistence type="inferred from homology"/>
<dbReference type="NCBIfam" id="TIGR00113">
    <property type="entry name" value="queA"/>
    <property type="match status" value="1"/>
</dbReference>
<dbReference type="HAMAP" id="MF_00113">
    <property type="entry name" value="QueA"/>
    <property type="match status" value="1"/>
</dbReference>
<comment type="catalytic activity">
    <reaction evidence="5">
        <text>7-aminomethyl-7-carbaguanosine(34) in tRNA + S-adenosyl-L-methionine = epoxyqueuosine(34) in tRNA + adenine + L-methionine + 2 H(+)</text>
        <dbReference type="Rhea" id="RHEA:32155"/>
        <dbReference type="Rhea" id="RHEA-COMP:10342"/>
        <dbReference type="Rhea" id="RHEA-COMP:18582"/>
        <dbReference type="ChEBI" id="CHEBI:15378"/>
        <dbReference type="ChEBI" id="CHEBI:16708"/>
        <dbReference type="ChEBI" id="CHEBI:57844"/>
        <dbReference type="ChEBI" id="CHEBI:59789"/>
        <dbReference type="ChEBI" id="CHEBI:82833"/>
        <dbReference type="ChEBI" id="CHEBI:194443"/>
        <dbReference type="EC" id="2.4.99.17"/>
    </reaction>
</comment>
<dbReference type="InterPro" id="IPR042119">
    <property type="entry name" value="QueA_dom2"/>
</dbReference>
<dbReference type="RefSeq" id="WP_200243333.1">
    <property type="nucleotide sequence ID" value="NZ_NRRY01000014.1"/>
</dbReference>
<accession>A0A9X1B496</accession>
<comment type="function">
    <text evidence="5">Transfers and isomerizes the ribose moiety from AdoMet to the 7-aminomethyl group of 7-deazaguanine (preQ1-tRNA) to give epoxyqueuosine (oQ-tRNA).</text>
</comment>
<dbReference type="PANTHER" id="PTHR30307:SF0">
    <property type="entry name" value="S-ADENOSYLMETHIONINE:TRNA RIBOSYLTRANSFERASE-ISOMERASE"/>
    <property type="match status" value="1"/>
</dbReference>
<sequence length="369" mass="40871">MRRSDFHFDLPDELIAQRPLAERSASRLLALDGATGRQTDLRFLDLPSLLQAGDLLVFNDTRVIPARLFARKPTGGQVEVLIERMVDDREAFAHLRASKTPRLGAELQLADGERLLILDREDDLFRLRALDAALPKLMQRHGHMPLPPYIRRADDAADIERYQTVYAEREGAVAAPTAGLHFDQPMLDRLAQAGIKTAHITLHVGAGTFQPVREEDLDQHRMHAEWLEVNEKAVAQIEATRATGSRIIAVGTTSVRSLETAAAASGSDIAGSEDQLADAASPEQLASVTAPLGLRPYRGESRLFIRPPYRFRVVDAMITNFHLPGSTLLMLVSAFAGHEAIMAAYSHAVSQRYRFFSYGDAMFLTRVKS</sequence>
<dbReference type="InterPro" id="IPR003699">
    <property type="entry name" value="QueA"/>
</dbReference>
<dbReference type="InterPro" id="IPR042118">
    <property type="entry name" value="QueA_dom1"/>
</dbReference>
<dbReference type="Pfam" id="PF02547">
    <property type="entry name" value="Queuosine_synth"/>
    <property type="match status" value="1"/>
</dbReference>
<evidence type="ECO:0000256" key="4">
    <source>
        <dbReference type="ARBA" id="ARBA00022785"/>
    </source>
</evidence>
<keyword evidence="4 5" id="KW-0671">Queuosine biosynthesis</keyword>
<evidence type="ECO:0000256" key="1">
    <source>
        <dbReference type="ARBA" id="ARBA00022490"/>
    </source>
</evidence>
<name>A0A9X1B496_9GAMM</name>